<dbReference type="Proteomes" id="UP001595630">
    <property type="component" value="Unassembled WGS sequence"/>
</dbReference>
<keyword evidence="1" id="KW-0812">Transmembrane</keyword>
<keyword evidence="1" id="KW-0472">Membrane</keyword>
<dbReference type="EMBL" id="JBHRXZ010000012">
    <property type="protein sequence ID" value="MFC3607073.1"/>
    <property type="molecule type" value="Genomic_DNA"/>
</dbReference>
<accession>A0ABV7T6E4</accession>
<feature type="transmembrane region" description="Helical" evidence="1">
    <location>
        <begin position="77"/>
        <end position="98"/>
    </location>
</feature>
<name>A0ABV7T6E4_9GAMM</name>
<evidence type="ECO:0000313" key="2">
    <source>
        <dbReference type="EMBL" id="MFC3607073.1"/>
    </source>
</evidence>
<dbReference type="Pfam" id="PF07332">
    <property type="entry name" value="Phage_holin_3_6"/>
    <property type="match status" value="1"/>
</dbReference>
<keyword evidence="3" id="KW-1185">Reference proteome</keyword>
<evidence type="ECO:0000313" key="3">
    <source>
        <dbReference type="Proteomes" id="UP001595630"/>
    </source>
</evidence>
<evidence type="ECO:0000256" key="1">
    <source>
        <dbReference type="SAM" id="Phobius"/>
    </source>
</evidence>
<organism evidence="2 3">
    <name type="scientific">Stutzerimonas tarimensis</name>
    <dbReference type="NCBI Taxonomy" id="1507735"/>
    <lineage>
        <taxon>Bacteria</taxon>
        <taxon>Pseudomonadati</taxon>
        <taxon>Pseudomonadota</taxon>
        <taxon>Gammaproteobacteria</taxon>
        <taxon>Pseudomonadales</taxon>
        <taxon>Pseudomonadaceae</taxon>
        <taxon>Stutzerimonas</taxon>
    </lineage>
</organism>
<reference evidence="3" key="1">
    <citation type="journal article" date="2019" name="Int. J. Syst. Evol. Microbiol.">
        <title>The Global Catalogue of Microorganisms (GCM) 10K type strain sequencing project: providing services to taxonomists for standard genome sequencing and annotation.</title>
        <authorList>
            <consortium name="The Broad Institute Genomics Platform"/>
            <consortium name="The Broad Institute Genome Sequencing Center for Infectious Disease"/>
            <person name="Wu L."/>
            <person name="Ma J."/>
        </authorList>
    </citation>
    <scope>NUCLEOTIDE SEQUENCE [LARGE SCALE GENOMIC DNA]</scope>
    <source>
        <strain evidence="3">KCTC 42447</strain>
    </source>
</reference>
<dbReference type="InterPro" id="IPR009937">
    <property type="entry name" value="Phage_holin_3_6"/>
</dbReference>
<proteinExistence type="predicted"/>
<sequence>MDVDHENEAQQPSVKRLGSAFAGLMQGHLELLGIELQEEKARAIKLFLLAGVSLVLGILILVGISAVVVMAFWDNRIAATIILCLLYAIALGVCLSMVMRIIKEFTQPFQATLEELARDRERLMP</sequence>
<gene>
    <name evidence="2" type="ORF">ACFOMF_04660</name>
</gene>
<comment type="caution">
    <text evidence="2">The sequence shown here is derived from an EMBL/GenBank/DDBJ whole genome shotgun (WGS) entry which is preliminary data.</text>
</comment>
<feature type="transmembrane region" description="Helical" evidence="1">
    <location>
        <begin position="46"/>
        <end position="71"/>
    </location>
</feature>
<keyword evidence="1" id="KW-1133">Transmembrane helix</keyword>
<protein>
    <submittedName>
        <fullName evidence="2">Phage holin family protein</fullName>
    </submittedName>
</protein>
<dbReference type="RefSeq" id="WP_386361705.1">
    <property type="nucleotide sequence ID" value="NZ_JBHRXZ010000012.1"/>
</dbReference>